<evidence type="ECO:0000256" key="1">
    <source>
        <dbReference type="ARBA" id="ARBA00022737"/>
    </source>
</evidence>
<evidence type="ECO:0000313" key="5">
    <source>
        <dbReference type="EMBL" id="VDP85743.1"/>
    </source>
</evidence>
<evidence type="ECO:0000313" key="6">
    <source>
        <dbReference type="Proteomes" id="UP000272942"/>
    </source>
</evidence>
<evidence type="ECO:0000259" key="4">
    <source>
        <dbReference type="PROSITE" id="PS01180"/>
    </source>
</evidence>
<accession>A0A183ARR7</accession>
<name>A0A183ARR7_9TREM</name>
<protein>
    <submittedName>
        <fullName evidence="7">CUB domain-containing protein</fullName>
    </submittedName>
</protein>
<keyword evidence="6" id="KW-1185">Reference proteome</keyword>
<dbReference type="Gene3D" id="2.60.120.290">
    <property type="entry name" value="Spermadhesin, CUB domain"/>
    <property type="match status" value="3"/>
</dbReference>
<dbReference type="Pfam" id="PF00431">
    <property type="entry name" value="CUB"/>
    <property type="match status" value="3"/>
</dbReference>
<dbReference type="EMBL" id="UZAN01047746">
    <property type="protein sequence ID" value="VDP85743.1"/>
    <property type="molecule type" value="Genomic_DNA"/>
</dbReference>
<reference evidence="5 6" key="2">
    <citation type="submission" date="2018-11" db="EMBL/GenBank/DDBJ databases">
        <authorList>
            <consortium name="Pathogen Informatics"/>
        </authorList>
    </citation>
    <scope>NUCLEOTIDE SEQUENCE [LARGE SCALE GENOMIC DNA]</scope>
    <source>
        <strain evidence="5 6">Egypt</strain>
    </source>
</reference>
<dbReference type="CDD" id="cd00041">
    <property type="entry name" value="CUB"/>
    <property type="match status" value="3"/>
</dbReference>
<feature type="domain" description="CUB" evidence="4">
    <location>
        <begin position="120"/>
        <end position="238"/>
    </location>
</feature>
<reference evidence="7" key="1">
    <citation type="submission" date="2016-06" db="UniProtKB">
        <authorList>
            <consortium name="WormBaseParasite"/>
        </authorList>
    </citation>
    <scope>IDENTIFICATION</scope>
</reference>
<dbReference type="SUPFAM" id="SSF49854">
    <property type="entry name" value="Spermadhesin, CUB domain"/>
    <property type="match status" value="3"/>
</dbReference>
<dbReference type="OrthoDB" id="10477294at2759"/>
<feature type="domain" description="CUB" evidence="4">
    <location>
        <begin position="246"/>
        <end position="364"/>
    </location>
</feature>
<dbReference type="SMART" id="SM00042">
    <property type="entry name" value="CUB"/>
    <property type="match status" value="3"/>
</dbReference>
<comment type="caution">
    <text evidence="3">Lacks conserved residue(s) required for the propagation of feature annotation.</text>
</comment>
<dbReference type="WBParaSite" id="ECPE_0000968201-mRNA-1">
    <property type="protein sequence ID" value="ECPE_0000968201-mRNA-1"/>
    <property type="gene ID" value="ECPE_0000968201"/>
</dbReference>
<keyword evidence="1" id="KW-0677">Repeat</keyword>
<dbReference type="PROSITE" id="PS01180">
    <property type="entry name" value="CUB"/>
    <property type="match status" value="3"/>
</dbReference>
<sequence length="376" mass="39840">MTDVAKGWTVPPTGSQFSAETTCEYVLTGTEGKTYQLQFQSFTVGASADNCDKSYLQISNDAAYSEQPPNKFCGPNPPANVPMSTGHVLYVKLVVGPDSPDQVSFKATVKEEAPIAGDKCGTKALSMTDVAKGWTVPPTGSQFSAETTCEYVLTGTEGKTYQLQFQSFTVGASADNCDKSYLQISNDAAYSEQPPNKFCGPNPPANVPMSTGHVLYVKLVVGPDSPDQVSFKATVKEESSGAGDKCGTKALTMADVAKGWTVPTTGTQFDASTICEYVLTGTEGKTYELVFSNFTVGASADNCDKSYLQISNDAAYSEQTPIKFCGPTPPANVPSSTGHILYVKLVVGADSPEKVTFSAIAKERFTQSDGVSVRVC</sequence>
<dbReference type="Proteomes" id="UP000272942">
    <property type="component" value="Unassembled WGS sequence"/>
</dbReference>
<gene>
    <name evidence="5" type="ORF">ECPE_LOCUS9652</name>
</gene>
<evidence type="ECO:0000256" key="2">
    <source>
        <dbReference type="ARBA" id="ARBA00023157"/>
    </source>
</evidence>
<evidence type="ECO:0000256" key="3">
    <source>
        <dbReference type="PROSITE-ProRule" id="PRU00059"/>
    </source>
</evidence>
<evidence type="ECO:0000313" key="7">
    <source>
        <dbReference type="WBParaSite" id="ECPE_0000968201-mRNA-1"/>
    </source>
</evidence>
<dbReference type="PANTHER" id="PTHR24251">
    <property type="entry name" value="OVOCHYMASE-RELATED"/>
    <property type="match status" value="1"/>
</dbReference>
<feature type="domain" description="CUB" evidence="4">
    <location>
        <begin position="1"/>
        <end position="112"/>
    </location>
</feature>
<keyword evidence="2" id="KW-1015">Disulfide bond</keyword>
<dbReference type="PANTHER" id="PTHR24251:SF37">
    <property type="entry name" value="CUB DOMAIN-CONTAINING PROTEIN"/>
    <property type="match status" value="1"/>
</dbReference>
<dbReference type="AlphaFoldDB" id="A0A183ARR7"/>
<proteinExistence type="predicted"/>
<dbReference type="InterPro" id="IPR035914">
    <property type="entry name" value="Sperma_CUB_dom_sf"/>
</dbReference>
<organism evidence="7">
    <name type="scientific">Echinostoma caproni</name>
    <dbReference type="NCBI Taxonomy" id="27848"/>
    <lineage>
        <taxon>Eukaryota</taxon>
        <taxon>Metazoa</taxon>
        <taxon>Spiralia</taxon>
        <taxon>Lophotrochozoa</taxon>
        <taxon>Platyhelminthes</taxon>
        <taxon>Trematoda</taxon>
        <taxon>Digenea</taxon>
        <taxon>Plagiorchiida</taxon>
        <taxon>Echinostomata</taxon>
        <taxon>Echinostomatoidea</taxon>
        <taxon>Echinostomatidae</taxon>
        <taxon>Echinostoma</taxon>
    </lineage>
</organism>
<dbReference type="InterPro" id="IPR000859">
    <property type="entry name" value="CUB_dom"/>
</dbReference>